<evidence type="ECO:0000313" key="1">
    <source>
        <dbReference type="EMBL" id="KAG7444402.1"/>
    </source>
</evidence>
<dbReference type="AlphaFoldDB" id="A0A9P7VPV0"/>
<sequence>MKPADLRRLFICLTSIISASAIPIFNSALHLQSNVSSLETTMTVQLDDGPKNEGIKQMNSDPTGSRWYYIAANWTLKNSNDNQTTRAILITNTNGRPLHESEIYFFQERP</sequence>
<evidence type="ECO:0000313" key="2">
    <source>
        <dbReference type="Proteomes" id="UP000812287"/>
    </source>
</evidence>
<name>A0A9P7VPV0_9AGAR</name>
<keyword evidence="2" id="KW-1185">Reference proteome</keyword>
<accession>A0A9P7VPV0</accession>
<dbReference type="GeneID" id="66102480"/>
<reference evidence="1" key="1">
    <citation type="submission" date="2020-11" db="EMBL/GenBank/DDBJ databases">
        <title>Adaptations for nitrogen fixation in a non-lichenized fungal sporocarp promotes dispersal by wood-feeding termites.</title>
        <authorList>
            <consortium name="DOE Joint Genome Institute"/>
            <person name="Koch R.A."/>
            <person name="Yoon G."/>
            <person name="Arayal U."/>
            <person name="Lail K."/>
            <person name="Amirebrahimi M."/>
            <person name="Labutti K."/>
            <person name="Lipzen A."/>
            <person name="Riley R."/>
            <person name="Barry K."/>
            <person name="Henrissat B."/>
            <person name="Grigoriev I.V."/>
            <person name="Herr J.R."/>
            <person name="Aime M.C."/>
        </authorList>
    </citation>
    <scope>NUCLEOTIDE SEQUENCE</scope>
    <source>
        <strain evidence="1">MCA 3950</strain>
    </source>
</reference>
<protein>
    <submittedName>
        <fullName evidence="1">Uncharacterized protein</fullName>
    </submittedName>
</protein>
<proteinExistence type="predicted"/>
<dbReference type="OrthoDB" id="2950719at2759"/>
<comment type="caution">
    <text evidence="1">The sequence shown here is derived from an EMBL/GenBank/DDBJ whole genome shotgun (WGS) entry which is preliminary data.</text>
</comment>
<dbReference type="Proteomes" id="UP000812287">
    <property type="component" value="Unassembled WGS sequence"/>
</dbReference>
<dbReference type="RefSeq" id="XP_043037902.1">
    <property type="nucleotide sequence ID" value="XM_043180184.1"/>
</dbReference>
<dbReference type="EMBL" id="MU250540">
    <property type="protein sequence ID" value="KAG7444402.1"/>
    <property type="molecule type" value="Genomic_DNA"/>
</dbReference>
<gene>
    <name evidence="1" type="ORF">BT62DRAFT_241076</name>
</gene>
<organism evidence="1 2">
    <name type="scientific">Guyanagaster necrorhizus</name>
    <dbReference type="NCBI Taxonomy" id="856835"/>
    <lineage>
        <taxon>Eukaryota</taxon>
        <taxon>Fungi</taxon>
        <taxon>Dikarya</taxon>
        <taxon>Basidiomycota</taxon>
        <taxon>Agaricomycotina</taxon>
        <taxon>Agaricomycetes</taxon>
        <taxon>Agaricomycetidae</taxon>
        <taxon>Agaricales</taxon>
        <taxon>Marasmiineae</taxon>
        <taxon>Physalacriaceae</taxon>
        <taxon>Guyanagaster</taxon>
    </lineage>
</organism>